<sequence length="311" mass="34965">MLEVELDIFSGIPNPKWLLSQAEENELLDMLTSDPAQISPVHTPDEVIGLGYGGLIIREIKTDEGIWNRTNRALESPFPREFRVGSKPARRAPAAEWLLQTSEKKGSKLRDELREVAAKGVKLVPSSREVVDPATDTSSENGEVSRSINIPWILCDNNYFDANVDLFNMTQYVSQNNCYCFASNHLAQRRYARPGLHGGRPAREMTCSEVIAGLHADGWKDGCQPNTLTIACVVWPANDFHFYRLVTGGPGYMWGHKRGGTPARYTDECGRPIVKKAFFLEPDLDPTNICRENYTHFCGFFYQDNTTAFVK</sequence>
<dbReference type="EMBL" id="JAMDLW010000001">
    <property type="protein sequence ID" value="MCY9518518.1"/>
    <property type="molecule type" value="Genomic_DNA"/>
</dbReference>
<protein>
    <submittedName>
        <fullName evidence="1">Uncharacterized protein</fullName>
    </submittedName>
</protein>
<proteinExistence type="predicted"/>
<keyword evidence="2" id="KW-1185">Reference proteome</keyword>
<dbReference type="Proteomes" id="UP001207626">
    <property type="component" value="Unassembled WGS sequence"/>
</dbReference>
<name>A0ABT4DQY0_9BACL</name>
<accession>A0ABT4DQY0</accession>
<reference evidence="1 2" key="1">
    <citation type="submission" date="2022-05" db="EMBL/GenBank/DDBJ databases">
        <title>Genome Sequencing of Bee-Associated Microbes.</title>
        <authorList>
            <person name="Dunlap C."/>
        </authorList>
    </citation>
    <scope>NUCLEOTIDE SEQUENCE [LARGE SCALE GENOMIC DNA]</scope>
    <source>
        <strain evidence="1 2">NRRL NRS-1438</strain>
    </source>
</reference>
<dbReference type="RefSeq" id="WP_087432976.1">
    <property type="nucleotide sequence ID" value="NZ_JAMDLV010000038.1"/>
</dbReference>
<evidence type="ECO:0000313" key="2">
    <source>
        <dbReference type="Proteomes" id="UP001207626"/>
    </source>
</evidence>
<comment type="caution">
    <text evidence="1">The sequence shown here is derived from an EMBL/GenBank/DDBJ whole genome shotgun (WGS) entry which is preliminary data.</text>
</comment>
<organism evidence="1 2">
    <name type="scientific">Paenibacillus apiarius</name>
    <dbReference type="NCBI Taxonomy" id="46240"/>
    <lineage>
        <taxon>Bacteria</taxon>
        <taxon>Bacillati</taxon>
        <taxon>Bacillota</taxon>
        <taxon>Bacilli</taxon>
        <taxon>Bacillales</taxon>
        <taxon>Paenibacillaceae</taxon>
        <taxon>Paenibacillus</taxon>
    </lineage>
</organism>
<evidence type="ECO:0000313" key="1">
    <source>
        <dbReference type="EMBL" id="MCY9518518.1"/>
    </source>
</evidence>
<gene>
    <name evidence="1" type="ORF">M5X09_02370</name>
</gene>